<organism evidence="1 2">
    <name type="scientific">Diphasiastrum complanatum</name>
    <name type="common">Issler's clubmoss</name>
    <name type="synonym">Lycopodium complanatum</name>
    <dbReference type="NCBI Taxonomy" id="34168"/>
    <lineage>
        <taxon>Eukaryota</taxon>
        <taxon>Viridiplantae</taxon>
        <taxon>Streptophyta</taxon>
        <taxon>Embryophyta</taxon>
        <taxon>Tracheophyta</taxon>
        <taxon>Lycopodiopsida</taxon>
        <taxon>Lycopodiales</taxon>
        <taxon>Lycopodiaceae</taxon>
        <taxon>Lycopodioideae</taxon>
        <taxon>Diphasiastrum</taxon>
    </lineage>
</organism>
<accession>A0ACC2B086</accession>
<keyword evidence="2" id="KW-1185">Reference proteome</keyword>
<dbReference type="Proteomes" id="UP001162992">
    <property type="component" value="Chromosome 18"/>
</dbReference>
<comment type="caution">
    <text evidence="1">The sequence shown here is derived from an EMBL/GenBank/DDBJ whole genome shotgun (WGS) entry which is preliminary data.</text>
</comment>
<sequence>MFRILQICKKSSVMQSACSFDSRIGNLTRSFFAHSVNLFSFNEEPEIHAKKEKMDSGSKRQEWDLEEILGILDQNLPQARLEQELKEWQHGKLRTRRVGEVLSHVKKADAALSFFEWARQQRGFRHTAYTYNRLFSLLVKLKMYEKAQSAFLEMLATGCCPNNYTFGILISAFCLAGQADEALRFYEDIKRQRLDLNFETCSVLIHGLCKSDKADHAHKVFEKMNEAFTPNLSTYTLLLHGLCKLKKLDEAYRLFVALSRKGVIPEELLCRYLLCALCKAGKLDEACKVVEAVNARNGPFTSLPAYSILINSLCRGKRPLDAYHYLTQMVRSGFSPKLASYNNLINALCKDNKVDCAYKVLQDMLENGSTPNIVTYTIMVNGLSKADKVNEACKLFDMMMEGGCVPDAIMYNTFIFELCHVKRFEKAHDLFNDMVQRGHCPDIVTYSRFLKCLCQAGKKDEAHEIFELMLGKGCFPDADAYQAVFEVVDDAEKASVMLRIMKKSFLSKSYKTIRMFPLQANNGKLNTSYGLPSG</sequence>
<evidence type="ECO:0000313" key="1">
    <source>
        <dbReference type="EMBL" id="KAJ7522812.1"/>
    </source>
</evidence>
<gene>
    <name evidence="1" type="ORF">O6H91_18G028100</name>
</gene>
<protein>
    <submittedName>
        <fullName evidence="1">Uncharacterized protein</fullName>
    </submittedName>
</protein>
<evidence type="ECO:0000313" key="2">
    <source>
        <dbReference type="Proteomes" id="UP001162992"/>
    </source>
</evidence>
<proteinExistence type="predicted"/>
<name>A0ACC2B086_DIPCM</name>
<reference evidence="2" key="1">
    <citation type="journal article" date="2024" name="Proc. Natl. Acad. Sci. U.S.A.">
        <title>Extraordinary preservation of gene collinearity over three hundred million years revealed in homosporous lycophytes.</title>
        <authorList>
            <person name="Li C."/>
            <person name="Wickell D."/>
            <person name="Kuo L.Y."/>
            <person name="Chen X."/>
            <person name="Nie B."/>
            <person name="Liao X."/>
            <person name="Peng D."/>
            <person name="Ji J."/>
            <person name="Jenkins J."/>
            <person name="Williams M."/>
            <person name="Shu S."/>
            <person name="Plott C."/>
            <person name="Barry K."/>
            <person name="Rajasekar S."/>
            <person name="Grimwood J."/>
            <person name="Han X."/>
            <person name="Sun S."/>
            <person name="Hou Z."/>
            <person name="He W."/>
            <person name="Dai G."/>
            <person name="Sun C."/>
            <person name="Schmutz J."/>
            <person name="Leebens-Mack J.H."/>
            <person name="Li F.W."/>
            <person name="Wang L."/>
        </authorList>
    </citation>
    <scope>NUCLEOTIDE SEQUENCE [LARGE SCALE GENOMIC DNA]</scope>
    <source>
        <strain evidence="2">cv. PW_Plant_1</strain>
    </source>
</reference>
<dbReference type="EMBL" id="CM055109">
    <property type="protein sequence ID" value="KAJ7522812.1"/>
    <property type="molecule type" value="Genomic_DNA"/>
</dbReference>